<dbReference type="Gene3D" id="1.10.357.10">
    <property type="entry name" value="Tetracycline Repressor, domain 2"/>
    <property type="match status" value="1"/>
</dbReference>
<reference evidence="2 3" key="1">
    <citation type="submission" date="2019-09" db="EMBL/GenBank/DDBJ databases">
        <title>Phylogenetic characterization of a novel taxon of the genus Bifidobacterium: Bifidobacterium choloepi sp. nov.</title>
        <authorList>
            <person name="Modesto M."/>
            <person name="Satti M."/>
        </authorList>
    </citation>
    <scope>NUCLEOTIDE SEQUENCE [LARGE SCALE GENOMIC DNA]</scope>
    <source>
        <strain evidence="2 3">BRDM6</strain>
    </source>
</reference>
<organism evidence="2 3">
    <name type="scientific">Bifidobacterium choloepi</name>
    <dbReference type="NCBI Taxonomy" id="2614131"/>
    <lineage>
        <taxon>Bacteria</taxon>
        <taxon>Bacillati</taxon>
        <taxon>Actinomycetota</taxon>
        <taxon>Actinomycetes</taxon>
        <taxon>Bifidobacteriales</taxon>
        <taxon>Bifidobacteriaceae</taxon>
        <taxon>Bifidobacterium</taxon>
    </lineage>
</organism>
<gene>
    <name evidence="2" type="ORF">F6S87_04470</name>
</gene>
<feature type="region of interest" description="Disordered" evidence="1">
    <location>
        <begin position="1"/>
        <end position="28"/>
    </location>
</feature>
<name>A0A6I5N051_9BIFI</name>
<dbReference type="InterPro" id="IPR009057">
    <property type="entry name" value="Homeodomain-like_sf"/>
</dbReference>
<evidence type="ECO:0000256" key="1">
    <source>
        <dbReference type="SAM" id="MobiDB-lite"/>
    </source>
</evidence>
<evidence type="ECO:0000313" key="3">
    <source>
        <dbReference type="Proteomes" id="UP000469292"/>
    </source>
</evidence>
<proteinExistence type="predicted"/>
<dbReference type="EMBL" id="VYSG01000001">
    <property type="protein sequence ID" value="NEG69866.1"/>
    <property type="molecule type" value="Genomic_DNA"/>
</dbReference>
<dbReference type="RefSeq" id="WP_163227385.1">
    <property type="nucleotide sequence ID" value="NZ_VYSG01000001.1"/>
</dbReference>
<dbReference type="Proteomes" id="UP000469292">
    <property type="component" value="Unassembled WGS sequence"/>
</dbReference>
<dbReference type="AlphaFoldDB" id="A0A6I5N051"/>
<evidence type="ECO:0008006" key="4">
    <source>
        <dbReference type="Google" id="ProtNLM"/>
    </source>
</evidence>
<accession>A0A6I5N051</accession>
<sequence length="219" mass="24712">MKDDESSFSGSSANPYADALPRPMPDRTPARAAMEDALVQWMTGSGRRPGELTVSDLCRRAFVARSTFYANYARVEDVLGAVEERLIRELAAAGRAMEDLSRGGDGVLESYDAFVAVLKTNLGTFHLLLIQTPDVQFIERWKRLLEYHFWQRLFSRGSTGDEIRRHDRPSTVNRALVLEMIASAFIAGVRLWLVDEEQVGTAELKALILRLIHDIDEVW</sequence>
<comment type="caution">
    <text evidence="2">The sequence shown here is derived from an EMBL/GenBank/DDBJ whole genome shotgun (WGS) entry which is preliminary data.</text>
</comment>
<protein>
    <recommendedName>
        <fullName evidence="4">TetR/AcrR family transcriptional regulator</fullName>
    </recommendedName>
</protein>
<dbReference type="SUPFAM" id="SSF46689">
    <property type="entry name" value="Homeodomain-like"/>
    <property type="match status" value="1"/>
</dbReference>
<evidence type="ECO:0000313" key="2">
    <source>
        <dbReference type="EMBL" id="NEG69866.1"/>
    </source>
</evidence>
<keyword evidence="3" id="KW-1185">Reference proteome</keyword>